<dbReference type="OrthoDB" id="5728337at2"/>
<dbReference type="RefSeq" id="WP_106597245.1">
    <property type="nucleotide sequence ID" value="NZ_PYAS01000010.1"/>
</dbReference>
<dbReference type="AlphaFoldDB" id="A0A2P8FWH3"/>
<evidence type="ECO:0000256" key="8">
    <source>
        <dbReference type="SAM" id="Phobius"/>
    </source>
</evidence>
<evidence type="ECO:0000256" key="1">
    <source>
        <dbReference type="ARBA" id="ARBA00004236"/>
    </source>
</evidence>
<dbReference type="PANTHER" id="PTHR21174">
    <property type="match status" value="1"/>
</dbReference>
<dbReference type="SMART" id="SM00471">
    <property type="entry name" value="HDc"/>
    <property type="match status" value="1"/>
</dbReference>
<dbReference type="GO" id="GO:0005886">
    <property type="term" value="C:plasma membrane"/>
    <property type="evidence" value="ECO:0007669"/>
    <property type="project" value="UniProtKB-SubCell"/>
</dbReference>
<dbReference type="Gene3D" id="1.10.3210.10">
    <property type="entry name" value="Hypothetical protein af1432"/>
    <property type="match status" value="1"/>
</dbReference>
<evidence type="ECO:0000256" key="4">
    <source>
        <dbReference type="ARBA" id="ARBA00022741"/>
    </source>
</evidence>
<evidence type="ECO:0000259" key="9">
    <source>
        <dbReference type="SMART" id="SM00471"/>
    </source>
</evidence>
<accession>A0A2P8FWH3</accession>
<evidence type="ECO:0000256" key="2">
    <source>
        <dbReference type="ARBA" id="ARBA00022475"/>
    </source>
</evidence>
<gene>
    <name evidence="10" type="ORF">CLV60_11047</name>
</gene>
<dbReference type="Pfam" id="PF01966">
    <property type="entry name" value="HD"/>
    <property type="match status" value="1"/>
</dbReference>
<organism evidence="10 11">
    <name type="scientific">Dyadobacter jiangsuensis</name>
    <dbReference type="NCBI Taxonomy" id="1591085"/>
    <lineage>
        <taxon>Bacteria</taxon>
        <taxon>Pseudomonadati</taxon>
        <taxon>Bacteroidota</taxon>
        <taxon>Cytophagia</taxon>
        <taxon>Cytophagales</taxon>
        <taxon>Spirosomataceae</taxon>
        <taxon>Dyadobacter</taxon>
    </lineage>
</organism>
<dbReference type="Pfam" id="PF18967">
    <property type="entry name" value="PycTM"/>
    <property type="match status" value="1"/>
</dbReference>
<dbReference type="Proteomes" id="UP000241964">
    <property type="component" value="Unassembled WGS sequence"/>
</dbReference>
<dbReference type="PANTHER" id="PTHR21174:SF0">
    <property type="entry name" value="HD PHOSPHOHYDROLASE FAMILY PROTEIN-RELATED"/>
    <property type="match status" value="1"/>
</dbReference>
<feature type="transmembrane region" description="Helical" evidence="8">
    <location>
        <begin position="279"/>
        <end position="298"/>
    </location>
</feature>
<evidence type="ECO:0000256" key="3">
    <source>
        <dbReference type="ARBA" id="ARBA00022692"/>
    </source>
</evidence>
<dbReference type="CDD" id="cd00077">
    <property type="entry name" value="HDc"/>
    <property type="match status" value="1"/>
</dbReference>
<evidence type="ECO:0000256" key="6">
    <source>
        <dbReference type="ARBA" id="ARBA00023118"/>
    </source>
</evidence>
<keyword evidence="5 8" id="KW-1133">Transmembrane helix</keyword>
<dbReference type="InterPro" id="IPR006674">
    <property type="entry name" value="HD_domain"/>
</dbReference>
<evidence type="ECO:0000256" key="5">
    <source>
        <dbReference type="ARBA" id="ARBA00022989"/>
    </source>
</evidence>
<comment type="subcellular location">
    <subcellularLocation>
        <location evidence="1">Cell membrane</location>
    </subcellularLocation>
</comment>
<keyword evidence="2" id="KW-1003">Cell membrane</keyword>
<evidence type="ECO:0000256" key="7">
    <source>
        <dbReference type="ARBA" id="ARBA00023136"/>
    </source>
</evidence>
<feature type="transmembrane region" description="Helical" evidence="8">
    <location>
        <begin position="402"/>
        <end position="425"/>
    </location>
</feature>
<proteinExistence type="predicted"/>
<keyword evidence="7 8" id="KW-0472">Membrane</keyword>
<dbReference type="GO" id="GO:0016787">
    <property type="term" value="F:hydrolase activity"/>
    <property type="evidence" value="ECO:0007669"/>
    <property type="project" value="UniProtKB-KW"/>
</dbReference>
<dbReference type="GO" id="GO:0000166">
    <property type="term" value="F:nucleotide binding"/>
    <property type="evidence" value="ECO:0007669"/>
    <property type="project" value="UniProtKB-KW"/>
</dbReference>
<keyword evidence="3 8" id="KW-0812">Transmembrane</keyword>
<dbReference type="InterPro" id="IPR003607">
    <property type="entry name" value="HD/PDEase_dom"/>
</dbReference>
<dbReference type="InterPro" id="IPR043760">
    <property type="entry name" value="PycTM_dom"/>
</dbReference>
<feature type="domain" description="HD/PDEase" evidence="9">
    <location>
        <begin position="26"/>
        <end position="141"/>
    </location>
</feature>
<dbReference type="GO" id="GO:0051607">
    <property type="term" value="P:defense response to virus"/>
    <property type="evidence" value="ECO:0007669"/>
    <property type="project" value="UniProtKB-KW"/>
</dbReference>
<evidence type="ECO:0000313" key="10">
    <source>
        <dbReference type="EMBL" id="PSL26069.1"/>
    </source>
</evidence>
<dbReference type="InterPro" id="IPR009218">
    <property type="entry name" value="HD_phosphohydro"/>
</dbReference>
<keyword evidence="10" id="KW-0378">Hydrolase</keyword>
<feature type="transmembrane region" description="Helical" evidence="8">
    <location>
        <begin position="304"/>
        <end position="327"/>
    </location>
</feature>
<name>A0A2P8FWH3_9BACT</name>
<keyword evidence="4" id="KW-0547">Nucleotide-binding</keyword>
<dbReference type="SUPFAM" id="SSF109604">
    <property type="entry name" value="HD-domain/PDEase-like"/>
    <property type="match status" value="1"/>
</dbReference>
<comment type="caution">
    <text evidence="10">The sequence shown here is derived from an EMBL/GenBank/DDBJ whole genome shotgun (WGS) entry which is preliminary data.</text>
</comment>
<keyword evidence="6" id="KW-0051">Antiviral defense</keyword>
<dbReference type="EMBL" id="PYAS01000010">
    <property type="protein sequence ID" value="PSL26069.1"/>
    <property type="molecule type" value="Genomic_DNA"/>
</dbReference>
<sequence length="427" mass="49013">MNYNHRLDKVKHHVHHFFGTKALAQLSYHNLVHTESVVGNAVKIANHYRLEDKETFIVVTAAWFHDTGYSTGEAAGHEKRGAEMAAEFLRSEEVDEDVIAEVEGCILATVWPQKPANFLQQVVCDADLYHLGTPEFSDWNKLVRKEAEHRLGRKIDKTEWRKSTIKLLENHEYQTDYCRDLLDKQKKKNLDKLKQKLLEETLAASQEKVEEEDAVPKAIEIAAAEPLPVARHKEEKTFIPEIAEGKKRKDDRPDKGIETMFRISSNNHQRLSDMADNKAHIMITTTSIIISVLLSVLVRKLEDNAYLILPTMMLLTVCMVTMVFSILSTRPTIPRGTFTQDDIDAKSVNLLFFGNFYRMSFNEYSKGMQTMMNDRDFLYGSLTKDVYSQGVVLGRKYRLLRVAYNVFMFGIVISVVAFVIASIFFEH</sequence>
<protein>
    <submittedName>
        <fullName evidence="10">Putative metal-dependent HD superfamily phosphohydrolase</fullName>
    </submittedName>
</protein>
<evidence type="ECO:0000313" key="11">
    <source>
        <dbReference type="Proteomes" id="UP000241964"/>
    </source>
</evidence>
<reference evidence="10 11" key="1">
    <citation type="submission" date="2018-03" db="EMBL/GenBank/DDBJ databases">
        <title>Genomic Encyclopedia of Archaeal and Bacterial Type Strains, Phase II (KMG-II): from individual species to whole genera.</title>
        <authorList>
            <person name="Goeker M."/>
        </authorList>
    </citation>
    <scope>NUCLEOTIDE SEQUENCE [LARGE SCALE GENOMIC DNA]</scope>
    <source>
        <strain evidence="10 11">DSM 29057</strain>
    </source>
</reference>
<keyword evidence="11" id="KW-1185">Reference proteome</keyword>